<feature type="non-terminal residue" evidence="1">
    <location>
        <position position="107"/>
    </location>
</feature>
<dbReference type="EMBL" id="GECZ01000010">
    <property type="protein sequence ID" value="JAS69759.1"/>
    <property type="molecule type" value="Transcribed_RNA"/>
</dbReference>
<gene>
    <name evidence="1" type="ORF">g.9896</name>
</gene>
<protein>
    <submittedName>
        <fullName evidence="1">Uncharacterized protein</fullName>
    </submittedName>
</protein>
<evidence type="ECO:0000313" key="1">
    <source>
        <dbReference type="EMBL" id="JAS69759.1"/>
    </source>
</evidence>
<organism evidence="1">
    <name type="scientific">Cuerna arida</name>
    <dbReference type="NCBI Taxonomy" id="1464854"/>
    <lineage>
        <taxon>Eukaryota</taxon>
        <taxon>Metazoa</taxon>
        <taxon>Ecdysozoa</taxon>
        <taxon>Arthropoda</taxon>
        <taxon>Hexapoda</taxon>
        <taxon>Insecta</taxon>
        <taxon>Pterygota</taxon>
        <taxon>Neoptera</taxon>
        <taxon>Paraneoptera</taxon>
        <taxon>Hemiptera</taxon>
        <taxon>Auchenorrhyncha</taxon>
        <taxon>Membracoidea</taxon>
        <taxon>Cicadellidae</taxon>
        <taxon>Cicadellinae</taxon>
        <taxon>Proconiini</taxon>
        <taxon>Cuerna</taxon>
    </lineage>
</organism>
<sequence length="107" mass="11770">SSCIVDDTFENRLVPVDKSRNELAQVDDPNIQHPVHQSPMNMQVNAENIDHVGTKINNITLVLNGSHVKANPDYLANVIKDNLEIIEAGVTKVQTKRSILTIFAALG</sequence>
<feature type="non-terminal residue" evidence="1">
    <location>
        <position position="1"/>
    </location>
</feature>
<proteinExistence type="predicted"/>
<accession>A0A1B6H4Y0</accession>
<dbReference type="AlphaFoldDB" id="A0A1B6H4Y0"/>
<reference evidence="1" key="1">
    <citation type="submission" date="2015-11" db="EMBL/GenBank/DDBJ databases">
        <title>De novo transcriptome assembly of four potential Pierce s Disease insect vectors from Arizona vineyards.</title>
        <authorList>
            <person name="Tassone E.E."/>
        </authorList>
    </citation>
    <scope>NUCLEOTIDE SEQUENCE</scope>
</reference>
<name>A0A1B6H4Y0_9HEMI</name>